<evidence type="ECO:0000256" key="1">
    <source>
        <dbReference type="SAM" id="SignalP"/>
    </source>
</evidence>
<dbReference type="InterPro" id="IPR024361">
    <property type="entry name" value="BACON"/>
</dbReference>
<sequence>MKKLFYFACASLLALGTVSCDDDDEAPVRSLSATPGTLTFTATPDTPKTIDVKAENVSWKATTEAGWLTLKNAEGTADGTITVEAQSNTTTDPQNATIVIKAEGVDDVTITVTQDAGEPAITEPAIIWDRSSRSRMNLQGDVKTVSVFGNHLDDTFIYNLTFDDNGMLSSYDRMNGSKTVHFTLTYDGENRLTKIATDEFAIDLGYADHGKYVSTDNIFTNLSYNMFITDFSVWLPRFIKNLSSITAADAGYSTSIAINVSGDQGNIVYDGNEGSATPIAFSGEFMSEYQGAGDYATTETFTVNPENGNLLVHHITDFFGPMDRKYNDDRINSISELSGGNIQQKAVYNENLDMTRVEDIDDASKNFDIAYEYDEHQNWIKATYSGGSHNGEVLDRTVTY</sequence>
<name>A0ABY5V1G3_9BACT</name>
<evidence type="ECO:0000313" key="3">
    <source>
        <dbReference type="EMBL" id="UWN58071.1"/>
    </source>
</evidence>
<accession>A0ABY5V1G3</accession>
<protein>
    <submittedName>
        <fullName evidence="3">BACON domain-containing protein</fullName>
    </submittedName>
</protein>
<keyword evidence="4" id="KW-1185">Reference proteome</keyword>
<keyword evidence="1" id="KW-0732">Signal</keyword>
<organism evidence="3 4">
    <name type="scientific">Alistipes ihumii AP11</name>
    <dbReference type="NCBI Taxonomy" id="1211813"/>
    <lineage>
        <taxon>Bacteria</taxon>
        <taxon>Pseudomonadati</taxon>
        <taxon>Bacteroidota</taxon>
        <taxon>Bacteroidia</taxon>
        <taxon>Bacteroidales</taxon>
        <taxon>Rikenellaceae</taxon>
        <taxon>Alistipes</taxon>
    </lineage>
</organism>
<proteinExistence type="predicted"/>
<dbReference type="EMBL" id="CP102294">
    <property type="protein sequence ID" value="UWN58071.1"/>
    <property type="molecule type" value="Genomic_DNA"/>
</dbReference>
<feature type="domain" description="BACON" evidence="2">
    <location>
        <begin position="31"/>
        <end position="115"/>
    </location>
</feature>
<gene>
    <name evidence="3" type="ORF">NQ491_04665</name>
</gene>
<dbReference type="GeneID" id="82891001"/>
<evidence type="ECO:0000259" key="2">
    <source>
        <dbReference type="Pfam" id="PF19190"/>
    </source>
</evidence>
<dbReference type="RefSeq" id="WP_019246429.1">
    <property type="nucleotide sequence ID" value="NZ_CAPH01000017.1"/>
</dbReference>
<feature type="signal peptide" evidence="1">
    <location>
        <begin position="1"/>
        <end position="20"/>
    </location>
</feature>
<dbReference type="CDD" id="cd14948">
    <property type="entry name" value="BACON"/>
    <property type="match status" value="1"/>
</dbReference>
<dbReference type="InterPro" id="IPR013783">
    <property type="entry name" value="Ig-like_fold"/>
</dbReference>
<feature type="chain" id="PRO_5045465203" evidence="1">
    <location>
        <begin position="21"/>
        <end position="400"/>
    </location>
</feature>
<dbReference type="PROSITE" id="PS51257">
    <property type="entry name" value="PROKAR_LIPOPROTEIN"/>
    <property type="match status" value="1"/>
</dbReference>
<dbReference type="Gene3D" id="2.60.40.10">
    <property type="entry name" value="Immunoglobulins"/>
    <property type="match status" value="1"/>
</dbReference>
<dbReference type="Proteomes" id="UP001059295">
    <property type="component" value="Chromosome"/>
</dbReference>
<dbReference type="Pfam" id="PF19190">
    <property type="entry name" value="BACON_2"/>
    <property type="match status" value="1"/>
</dbReference>
<reference evidence="3" key="1">
    <citation type="journal article" date="2022" name="Cell">
        <title>Design, construction, and in vivo augmentation of a complex gut microbiome.</title>
        <authorList>
            <person name="Cheng A.G."/>
            <person name="Ho P.Y."/>
            <person name="Aranda-Diaz A."/>
            <person name="Jain S."/>
            <person name="Yu F.B."/>
            <person name="Meng X."/>
            <person name="Wang M."/>
            <person name="Iakiviak M."/>
            <person name="Nagashima K."/>
            <person name="Zhao A."/>
            <person name="Murugkar P."/>
            <person name="Patil A."/>
            <person name="Atabakhsh K."/>
            <person name="Weakley A."/>
            <person name="Yan J."/>
            <person name="Brumbaugh A.R."/>
            <person name="Higginbottom S."/>
            <person name="Dimas A."/>
            <person name="Shiver A.L."/>
            <person name="Deutschbauer A."/>
            <person name="Neff N."/>
            <person name="Sonnenburg J.L."/>
            <person name="Huang K.C."/>
            <person name="Fischbach M.A."/>
        </authorList>
    </citation>
    <scope>NUCLEOTIDE SEQUENCE</scope>
    <source>
        <strain evidence="3">AP11</strain>
    </source>
</reference>
<evidence type="ECO:0000313" key="4">
    <source>
        <dbReference type="Proteomes" id="UP001059295"/>
    </source>
</evidence>